<evidence type="ECO:0000256" key="7">
    <source>
        <dbReference type="SAM" id="Phobius"/>
    </source>
</evidence>
<feature type="transmembrane region" description="Helical" evidence="7">
    <location>
        <begin position="319"/>
        <end position="342"/>
    </location>
</feature>
<dbReference type="InterPro" id="IPR020846">
    <property type="entry name" value="MFS_dom"/>
</dbReference>
<evidence type="ECO:0000313" key="9">
    <source>
        <dbReference type="EMBL" id="OAP39663.1"/>
    </source>
</evidence>
<accession>A0A178XY46</accession>
<feature type="transmembrane region" description="Helical" evidence="7">
    <location>
        <begin position="167"/>
        <end position="191"/>
    </location>
</feature>
<dbReference type="EMBL" id="LNQB01000089">
    <property type="protein sequence ID" value="OAP39663.1"/>
    <property type="molecule type" value="Genomic_DNA"/>
</dbReference>
<dbReference type="CDD" id="cd06173">
    <property type="entry name" value="MFS_MefA_like"/>
    <property type="match status" value="1"/>
</dbReference>
<evidence type="ECO:0000256" key="6">
    <source>
        <dbReference type="ARBA" id="ARBA00023136"/>
    </source>
</evidence>
<evidence type="ECO:0000256" key="2">
    <source>
        <dbReference type="ARBA" id="ARBA00022448"/>
    </source>
</evidence>
<feature type="transmembrane region" description="Helical" evidence="7">
    <location>
        <begin position="354"/>
        <end position="374"/>
    </location>
</feature>
<dbReference type="AlphaFoldDB" id="A0A178XY46"/>
<dbReference type="Pfam" id="PF05977">
    <property type="entry name" value="MFS_3"/>
    <property type="match status" value="1"/>
</dbReference>
<dbReference type="STRING" id="36856.ATB98_04920"/>
<feature type="transmembrane region" description="Helical" evidence="7">
    <location>
        <begin position="58"/>
        <end position="79"/>
    </location>
</feature>
<dbReference type="InterPro" id="IPR010290">
    <property type="entry name" value="TM_effector"/>
</dbReference>
<feature type="transmembrane region" description="Helical" evidence="7">
    <location>
        <begin position="86"/>
        <end position="108"/>
    </location>
</feature>
<keyword evidence="5 7" id="KW-1133">Transmembrane helix</keyword>
<keyword evidence="6 7" id="KW-0472">Membrane</keyword>
<dbReference type="GO" id="GO:0005886">
    <property type="term" value="C:plasma membrane"/>
    <property type="evidence" value="ECO:0007669"/>
    <property type="project" value="UniProtKB-SubCell"/>
</dbReference>
<dbReference type="SUPFAM" id="SSF103473">
    <property type="entry name" value="MFS general substrate transporter"/>
    <property type="match status" value="1"/>
</dbReference>
<dbReference type="OrthoDB" id="9809918at2"/>
<keyword evidence="10" id="KW-1185">Reference proteome</keyword>
<evidence type="ECO:0000313" key="10">
    <source>
        <dbReference type="Proteomes" id="UP000078507"/>
    </source>
</evidence>
<feature type="transmembrane region" description="Helical" evidence="7">
    <location>
        <begin position="33"/>
        <end position="52"/>
    </location>
</feature>
<dbReference type="Gene3D" id="1.20.1250.20">
    <property type="entry name" value="MFS general substrate transporter like domains"/>
    <property type="match status" value="1"/>
</dbReference>
<evidence type="ECO:0000256" key="1">
    <source>
        <dbReference type="ARBA" id="ARBA00004651"/>
    </source>
</evidence>
<evidence type="ECO:0000256" key="5">
    <source>
        <dbReference type="ARBA" id="ARBA00022989"/>
    </source>
</evidence>
<evidence type="ECO:0000256" key="4">
    <source>
        <dbReference type="ARBA" id="ARBA00022692"/>
    </source>
</evidence>
<organism evidence="9 10">
    <name type="scientific">Sinorhizobium saheli</name>
    <dbReference type="NCBI Taxonomy" id="36856"/>
    <lineage>
        <taxon>Bacteria</taxon>
        <taxon>Pseudomonadati</taxon>
        <taxon>Pseudomonadota</taxon>
        <taxon>Alphaproteobacteria</taxon>
        <taxon>Hyphomicrobiales</taxon>
        <taxon>Rhizobiaceae</taxon>
        <taxon>Sinorhizobium/Ensifer group</taxon>
        <taxon>Sinorhizobium</taxon>
    </lineage>
</organism>
<dbReference type="RefSeq" id="WP_066877795.1">
    <property type="nucleotide sequence ID" value="NZ_LNQB01000089.1"/>
</dbReference>
<keyword evidence="3" id="KW-1003">Cell membrane</keyword>
<dbReference type="PANTHER" id="PTHR23513">
    <property type="entry name" value="INTEGRAL MEMBRANE EFFLUX PROTEIN-RELATED"/>
    <property type="match status" value="1"/>
</dbReference>
<feature type="transmembrane region" description="Helical" evidence="7">
    <location>
        <begin position="261"/>
        <end position="284"/>
    </location>
</feature>
<reference evidence="9 10" key="1">
    <citation type="submission" date="2015-11" db="EMBL/GenBank/DDBJ databases">
        <title>Ensifer anhuiense sp. nov., an effective nitrogen fixation bacterium with Glycine soja.</title>
        <authorList>
            <person name="Yan H."/>
            <person name="Chen W."/>
        </authorList>
    </citation>
    <scope>NUCLEOTIDE SEQUENCE [LARGE SCALE GENOMIC DNA]</scope>
    <source>
        <strain evidence="9 10">LMG 7837</strain>
    </source>
</reference>
<dbReference type="GO" id="GO:0022857">
    <property type="term" value="F:transmembrane transporter activity"/>
    <property type="evidence" value="ECO:0007669"/>
    <property type="project" value="InterPro"/>
</dbReference>
<feature type="transmembrane region" description="Helical" evidence="7">
    <location>
        <begin position="296"/>
        <end position="313"/>
    </location>
</feature>
<evidence type="ECO:0000256" key="3">
    <source>
        <dbReference type="ARBA" id="ARBA00022475"/>
    </source>
</evidence>
<keyword evidence="2" id="KW-0813">Transport</keyword>
<feature type="transmembrane region" description="Helical" evidence="7">
    <location>
        <begin position="233"/>
        <end position="255"/>
    </location>
</feature>
<dbReference type="InterPro" id="IPR036259">
    <property type="entry name" value="MFS_trans_sf"/>
</dbReference>
<comment type="caution">
    <text evidence="9">The sequence shown here is derived from an EMBL/GenBank/DDBJ whole genome shotgun (WGS) entry which is preliminary data.</text>
</comment>
<feature type="transmembrane region" description="Helical" evidence="7">
    <location>
        <begin position="380"/>
        <end position="403"/>
    </location>
</feature>
<proteinExistence type="predicted"/>
<gene>
    <name evidence="9" type="ORF">ATB98_04920</name>
</gene>
<feature type="domain" description="Major facilitator superfamily (MFS) profile" evidence="8">
    <location>
        <begin position="21"/>
        <end position="408"/>
    </location>
</feature>
<dbReference type="PROSITE" id="PS50850">
    <property type="entry name" value="MFS"/>
    <property type="match status" value="1"/>
</dbReference>
<protein>
    <submittedName>
        <fullName evidence="9">MFS transporter</fullName>
    </submittedName>
</protein>
<name>A0A178XY46_SINSA</name>
<dbReference type="Proteomes" id="UP000078507">
    <property type="component" value="Unassembled WGS sequence"/>
</dbReference>
<sequence length="547" mass="58275">MQREDSRPAISTTLVPLQNPVFRSIWTATQISSLGWLVQTTAISWLMATIGASDLMVALVQASSTLPAFFLSILAGAIADSFSRRGVMLAGHFLIALASLTLAVSVALGLFSPWLILGLGFVAGCGFALNDPAWHASVGDILEKRDIPSAVTLMSVGYNIVRSTGPAIGGAILAFFGPLAAFVLAALSDLVPLAAISRSKWHVHSSSLPRERVTTAVHDGLRFTAMSSSIKAAIVRGTLFGVASISILALLPLIVRDHLTGGPIVYGALLAAFGVGAFSAGLSSSYLRRMVPQDRLIALASIACSACCLLLPLTTSIPVAALALAIGGAGWLLTWTGVDVAIQLSSPRWVVGRTLSIYYALSYGGMAAGSWIWGAVAQNYSLTIAFEGAAVVLLLVAAAAFVLPIELWEESEKEASEFVPPSLAIDLKPRSGPIVVKVEYAIAEQDLETFLECMRERRRIQSQAGARNWTLQRNLLTPTLWTETFRTPTWTDYLRLNHRLSAADRELGGRLAALQDGAGFPQTVLAIERATTSVRARSQPITRVSRP</sequence>
<evidence type="ECO:0000259" key="8">
    <source>
        <dbReference type="PROSITE" id="PS50850"/>
    </source>
</evidence>
<comment type="subcellular location">
    <subcellularLocation>
        <location evidence="1">Cell membrane</location>
        <topology evidence="1">Multi-pass membrane protein</topology>
    </subcellularLocation>
</comment>
<dbReference type="PANTHER" id="PTHR23513:SF11">
    <property type="entry name" value="STAPHYLOFERRIN A TRANSPORTER"/>
    <property type="match status" value="1"/>
</dbReference>
<keyword evidence="4 7" id="KW-0812">Transmembrane</keyword>